<feature type="transmembrane region" description="Helical" evidence="2">
    <location>
        <begin position="53"/>
        <end position="73"/>
    </location>
</feature>
<evidence type="ECO:0000256" key="2">
    <source>
        <dbReference type="SAM" id="Phobius"/>
    </source>
</evidence>
<dbReference type="Pfam" id="PF03703">
    <property type="entry name" value="bPH_2"/>
    <property type="match status" value="1"/>
</dbReference>
<dbReference type="EMBL" id="JAAOIV010000002">
    <property type="protein sequence ID" value="NHN54797.1"/>
    <property type="molecule type" value="Genomic_DNA"/>
</dbReference>
<keyword evidence="2" id="KW-1133">Transmembrane helix</keyword>
<dbReference type="Proteomes" id="UP000744769">
    <property type="component" value="Unassembled WGS sequence"/>
</dbReference>
<keyword evidence="5" id="KW-1185">Reference proteome</keyword>
<organism evidence="4 5">
    <name type="scientific">Metallococcus carri</name>
    <dbReference type="NCBI Taxonomy" id="1656884"/>
    <lineage>
        <taxon>Bacteria</taxon>
        <taxon>Bacillati</taxon>
        <taxon>Actinomycetota</taxon>
        <taxon>Actinomycetes</taxon>
        <taxon>Micrococcales</taxon>
        <taxon>Dermacoccaceae</taxon>
        <taxon>Metallococcus</taxon>
    </lineage>
</organism>
<proteinExistence type="predicted"/>
<feature type="domain" description="YdbS-like PH" evidence="3">
    <location>
        <begin position="78"/>
        <end position="149"/>
    </location>
</feature>
<feature type="transmembrane region" description="Helical" evidence="2">
    <location>
        <begin position="25"/>
        <end position="47"/>
    </location>
</feature>
<sequence length="230" mass="25629">MGISSKQLTSGEHVVLAMRTHVKKIFGPILLLIAMLALVAAALIWLPQNDFRQWLLLAIGIAALLIVIVWVLVPIWRWRSQQYVITNRRLITRSGILTKSGRDIPLFRINDVSYEKGLLDRVLGCGTLVVSDASEQVPLRLTDVPRVEHAQVTLHELLFSQEDGADDDGAYAPGEPRMRARGRRGGAPAYGGFEDTGYDPRYDESPDYRSGYEQGLRDGGATRPLPRQEP</sequence>
<reference evidence="4" key="1">
    <citation type="submission" date="2020-03" db="EMBL/GenBank/DDBJ databases">
        <title>Draft sequencing of Calidifontibacter sp. DB0510.</title>
        <authorList>
            <person name="Kim D.-U."/>
        </authorList>
    </citation>
    <scope>NUCLEOTIDE SEQUENCE</scope>
    <source>
        <strain evidence="4">DB0510</strain>
    </source>
</reference>
<keyword evidence="2" id="KW-0472">Membrane</keyword>
<name>A0A967E834_9MICO</name>
<dbReference type="RefSeq" id="WP_166193093.1">
    <property type="nucleotide sequence ID" value="NZ_JAAOIV010000002.1"/>
</dbReference>
<dbReference type="InterPro" id="IPR005182">
    <property type="entry name" value="YdbS-like_PH"/>
</dbReference>
<evidence type="ECO:0000259" key="3">
    <source>
        <dbReference type="Pfam" id="PF03703"/>
    </source>
</evidence>
<dbReference type="PANTHER" id="PTHR37938:SF1">
    <property type="entry name" value="BLL0215 PROTEIN"/>
    <property type="match status" value="1"/>
</dbReference>
<comment type="caution">
    <text evidence="4">The sequence shown here is derived from an EMBL/GenBank/DDBJ whole genome shotgun (WGS) entry which is preliminary data.</text>
</comment>
<keyword evidence="2" id="KW-0812">Transmembrane</keyword>
<evidence type="ECO:0000313" key="4">
    <source>
        <dbReference type="EMBL" id="NHN54797.1"/>
    </source>
</evidence>
<feature type="compositionally biased region" description="Basic and acidic residues" evidence="1">
    <location>
        <begin position="198"/>
        <end position="207"/>
    </location>
</feature>
<evidence type="ECO:0000313" key="5">
    <source>
        <dbReference type="Proteomes" id="UP000744769"/>
    </source>
</evidence>
<gene>
    <name evidence="4" type="ORF">G9U51_03240</name>
</gene>
<accession>A0A967E834</accession>
<dbReference type="PANTHER" id="PTHR37938">
    <property type="entry name" value="BLL0215 PROTEIN"/>
    <property type="match status" value="1"/>
</dbReference>
<dbReference type="AlphaFoldDB" id="A0A967E834"/>
<evidence type="ECO:0000256" key="1">
    <source>
        <dbReference type="SAM" id="MobiDB-lite"/>
    </source>
</evidence>
<protein>
    <submittedName>
        <fullName evidence="4">PH domain-containing protein</fullName>
    </submittedName>
</protein>
<feature type="region of interest" description="Disordered" evidence="1">
    <location>
        <begin position="164"/>
        <end position="230"/>
    </location>
</feature>